<dbReference type="PANTHER" id="PTHR10039">
    <property type="entry name" value="AMELOGENIN"/>
    <property type="match status" value="1"/>
</dbReference>
<dbReference type="InterPro" id="IPR056884">
    <property type="entry name" value="NPHP3-like_N"/>
</dbReference>
<evidence type="ECO:0000313" key="5">
    <source>
        <dbReference type="Proteomes" id="UP001590951"/>
    </source>
</evidence>
<proteinExistence type="predicted"/>
<accession>A0ABR4AQW2</accession>
<dbReference type="Gene3D" id="3.40.50.300">
    <property type="entry name" value="P-loop containing nucleotide triphosphate hydrolases"/>
    <property type="match status" value="1"/>
</dbReference>
<dbReference type="EMBL" id="JBHFEH010000091">
    <property type="protein sequence ID" value="KAL2047860.1"/>
    <property type="molecule type" value="Genomic_DNA"/>
</dbReference>
<sequence length="388" mass="44705">MMDPIGIVGLLSVAAQALTLAKTYVDEVKHGKEAAAEFMKELGVLHFNLSRLDQILKSEDEAARHFDDTSVLVSSTHACRNKLKLLYNKLDGDGRSWMSRLKWPLSVKEHRETIGELRAFAQWIQFALTIDGCMLLSKTSTEVLEVLRKQLDTFQLLEKIDDRTYSMEQSIKEQAQSLNDDRMAAERNRVLDWVSTRNHEQKHHNVRMPRVDGTGEWLLHNIIYQHWRDEPKSSNNILYCNGIPGSGKSVLTSLVIDRLTDSFVHQNKPVIHFYFDYRDHDYQSAEDMFASILKQLLIQKSELPASVLELYQRLTSQSRQPKQQDLEQALLPICKDFDRVFIIIDALDECAKVHWKAMLRGLDNLQKQSPISIFCDQPSSCRRHQAGL</sequence>
<feature type="signal peptide" evidence="2">
    <location>
        <begin position="1"/>
        <end position="21"/>
    </location>
</feature>
<organism evidence="4 5">
    <name type="scientific">Lepraria finkii</name>
    <dbReference type="NCBI Taxonomy" id="1340010"/>
    <lineage>
        <taxon>Eukaryota</taxon>
        <taxon>Fungi</taxon>
        <taxon>Dikarya</taxon>
        <taxon>Ascomycota</taxon>
        <taxon>Pezizomycotina</taxon>
        <taxon>Lecanoromycetes</taxon>
        <taxon>OSLEUM clade</taxon>
        <taxon>Lecanoromycetidae</taxon>
        <taxon>Lecanorales</taxon>
        <taxon>Lecanorineae</taxon>
        <taxon>Stereocaulaceae</taxon>
        <taxon>Lepraria</taxon>
    </lineage>
</organism>
<evidence type="ECO:0000256" key="1">
    <source>
        <dbReference type="ARBA" id="ARBA00022737"/>
    </source>
</evidence>
<dbReference type="PANTHER" id="PTHR10039:SF15">
    <property type="entry name" value="NACHT DOMAIN-CONTAINING PROTEIN"/>
    <property type="match status" value="1"/>
</dbReference>
<comment type="caution">
    <text evidence="4">The sequence shown here is derived from an EMBL/GenBank/DDBJ whole genome shotgun (WGS) entry which is preliminary data.</text>
</comment>
<keyword evidence="1" id="KW-0677">Repeat</keyword>
<feature type="chain" id="PRO_5045636269" description="Nephrocystin 3-like N-terminal domain-containing protein" evidence="2">
    <location>
        <begin position="22"/>
        <end position="388"/>
    </location>
</feature>
<name>A0ABR4AQW2_9LECA</name>
<dbReference type="Proteomes" id="UP001590951">
    <property type="component" value="Unassembled WGS sequence"/>
</dbReference>
<keyword evidence="2" id="KW-0732">Signal</keyword>
<reference evidence="4 5" key="1">
    <citation type="submission" date="2024-09" db="EMBL/GenBank/DDBJ databases">
        <title>Rethinking Asexuality: The Enigmatic Case of Functional Sexual Genes in Lepraria (Stereocaulaceae).</title>
        <authorList>
            <person name="Doellman M."/>
            <person name="Sun Y."/>
            <person name="Barcenas-Pena A."/>
            <person name="Lumbsch H.T."/>
            <person name="Grewe F."/>
        </authorList>
    </citation>
    <scope>NUCLEOTIDE SEQUENCE [LARGE SCALE GENOMIC DNA]</scope>
    <source>
        <strain evidence="4 5">Grewe 0041</strain>
    </source>
</reference>
<keyword evidence="5" id="KW-1185">Reference proteome</keyword>
<dbReference type="InterPro" id="IPR027417">
    <property type="entry name" value="P-loop_NTPase"/>
</dbReference>
<dbReference type="Pfam" id="PF24883">
    <property type="entry name" value="NPHP3_N"/>
    <property type="match status" value="1"/>
</dbReference>
<gene>
    <name evidence="4" type="ORF">ABVK25_011269</name>
</gene>
<evidence type="ECO:0000313" key="4">
    <source>
        <dbReference type="EMBL" id="KAL2047860.1"/>
    </source>
</evidence>
<evidence type="ECO:0000259" key="3">
    <source>
        <dbReference type="Pfam" id="PF24883"/>
    </source>
</evidence>
<protein>
    <recommendedName>
        <fullName evidence="3">Nephrocystin 3-like N-terminal domain-containing protein</fullName>
    </recommendedName>
</protein>
<feature type="domain" description="Nephrocystin 3-like N-terminal" evidence="3">
    <location>
        <begin position="213"/>
        <end position="371"/>
    </location>
</feature>
<evidence type="ECO:0000256" key="2">
    <source>
        <dbReference type="SAM" id="SignalP"/>
    </source>
</evidence>
<dbReference type="SUPFAM" id="SSF52540">
    <property type="entry name" value="P-loop containing nucleoside triphosphate hydrolases"/>
    <property type="match status" value="1"/>
</dbReference>